<dbReference type="RefSeq" id="WP_130608062.1">
    <property type="nucleotide sequence ID" value="NZ_AP019368.1"/>
</dbReference>
<dbReference type="SUPFAM" id="SSF52096">
    <property type="entry name" value="ClpP/crotonase"/>
    <property type="match status" value="1"/>
</dbReference>
<dbReference type="Proteomes" id="UP000291236">
    <property type="component" value="Chromosome"/>
</dbReference>
<dbReference type="PANTHER" id="PTHR42964:SF1">
    <property type="entry name" value="POLYKETIDE BIOSYNTHESIS ENOYL-COA HYDRATASE PKSH-RELATED"/>
    <property type="match status" value="1"/>
</dbReference>
<dbReference type="InterPro" id="IPR014748">
    <property type="entry name" value="Enoyl-CoA_hydra_C"/>
</dbReference>
<protein>
    <submittedName>
        <fullName evidence="2">Gamma-carboxygeranoyl-CoA hydratase</fullName>
    </submittedName>
</protein>
<comment type="similarity">
    <text evidence="1">Belongs to the enoyl-CoA hydratase/isomerase family.</text>
</comment>
<dbReference type="PANTHER" id="PTHR42964">
    <property type="entry name" value="ENOYL-COA HYDRATASE"/>
    <property type="match status" value="1"/>
</dbReference>
<reference evidence="2 3" key="1">
    <citation type="submission" date="2018-12" db="EMBL/GenBank/DDBJ databases">
        <title>Rubrispira sanarue gen. nov., sp., nov., a member of the order Silvanigrellales, isolated from a brackish lake in Hamamatsu Japan.</title>
        <authorList>
            <person name="Maejima Y."/>
            <person name="Iino T."/>
            <person name="Muraguchi Y."/>
            <person name="Fukuda K."/>
            <person name="Nojiri H."/>
            <person name="Ohkuma M."/>
            <person name="Moriuchi R."/>
            <person name="Dohra H."/>
            <person name="Kimbara K."/>
            <person name="Shintani M."/>
        </authorList>
    </citation>
    <scope>NUCLEOTIDE SEQUENCE [LARGE SCALE GENOMIC DNA]</scope>
    <source>
        <strain evidence="2 3">RF1110005</strain>
    </source>
</reference>
<dbReference type="EMBL" id="AP019368">
    <property type="protein sequence ID" value="BBH53020.1"/>
    <property type="molecule type" value="Genomic_DNA"/>
</dbReference>
<sequence length="273" mass="30069">MNKVHYSGQNIRVEKYPYGVKKLIFTRPDIRNAFHAAMIEEINLILLQMKAIKDENEMRLLIIEGEGKVFCAGADLTYMKDQAKNTEEQNVNDAQALGKMFYNLADFPCPVLSFVKGAAIGGGLGLVACSDYVLAEENTIFATSEVLLGIVPAVISPYIIRKIGVGNAAPFLLTGKKMSALECEKIGLVSKVTDALELNKELEKVTLEFIMAAPSAARRTKELIKNASPLPNPNQFEFTVQQIAKARCSEEGKAGLSSFFEKTTPFWCHGIKK</sequence>
<evidence type="ECO:0000256" key="1">
    <source>
        <dbReference type="ARBA" id="ARBA00005254"/>
    </source>
</evidence>
<evidence type="ECO:0000313" key="3">
    <source>
        <dbReference type="Proteomes" id="UP000291236"/>
    </source>
</evidence>
<dbReference type="Gene3D" id="3.90.226.10">
    <property type="entry name" value="2-enoyl-CoA Hydratase, Chain A, domain 1"/>
    <property type="match status" value="1"/>
</dbReference>
<dbReference type="GO" id="GO:0003824">
    <property type="term" value="F:catalytic activity"/>
    <property type="evidence" value="ECO:0007669"/>
    <property type="project" value="UniProtKB-ARBA"/>
</dbReference>
<dbReference type="InterPro" id="IPR029045">
    <property type="entry name" value="ClpP/crotonase-like_dom_sf"/>
</dbReference>
<dbReference type="InterPro" id="IPR051683">
    <property type="entry name" value="Enoyl-CoA_Hydratase/Isomerase"/>
</dbReference>
<dbReference type="CDD" id="cd06558">
    <property type="entry name" value="crotonase-like"/>
    <property type="match status" value="1"/>
</dbReference>
<proteinExistence type="inferred from homology"/>
<dbReference type="AlphaFoldDB" id="A0A4P2VMD3"/>
<dbReference type="Gene3D" id="1.10.12.10">
    <property type="entry name" value="Lyase 2-enoyl-coa Hydratase, Chain A, domain 2"/>
    <property type="match status" value="1"/>
</dbReference>
<dbReference type="KEGG" id="sbf:JCM31447_14630"/>
<evidence type="ECO:0000313" key="2">
    <source>
        <dbReference type="EMBL" id="BBH53020.1"/>
    </source>
</evidence>
<organism evidence="2 3">
    <name type="scientific">Fluviispira sanaruensis</name>
    <dbReference type="NCBI Taxonomy" id="2493639"/>
    <lineage>
        <taxon>Bacteria</taxon>
        <taxon>Pseudomonadati</taxon>
        <taxon>Bdellovibrionota</taxon>
        <taxon>Oligoflexia</taxon>
        <taxon>Silvanigrellales</taxon>
        <taxon>Silvanigrellaceae</taxon>
        <taxon>Fluviispira</taxon>
    </lineage>
</organism>
<keyword evidence="3" id="KW-1185">Reference proteome</keyword>
<accession>A0A4P2VMD3</accession>
<gene>
    <name evidence="2" type="ORF">JCM31447_14630</name>
</gene>
<name>A0A4P2VMD3_FLUSA</name>
<dbReference type="OrthoDB" id="5290626at2"/>
<dbReference type="Pfam" id="PF00378">
    <property type="entry name" value="ECH_1"/>
    <property type="match status" value="1"/>
</dbReference>
<dbReference type="InterPro" id="IPR001753">
    <property type="entry name" value="Enoyl-CoA_hydra/iso"/>
</dbReference>